<keyword evidence="2 4" id="KW-1133">Transmembrane helix</keyword>
<keyword evidence="1 4" id="KW-0812">Transmembrane</keyword>
<feature type="transmembrane region" description="Helical" evidence="4">
    <location>
        <begin position="279"/>
        <end position="298"/>
    </location>
</feature>
<dbReference type="Gene3D" id="1.20.1250.20">
    <property type="entry name" value="MFS general substrate transporter like domains"/>
    <property type="match status" value="1"/>
</dbReference>
<evidence type="ECO:0000259" key="5">
    <source>
        <dbReference type="PROSITE" id="PS50850"/>
    </source>
</evidence>
<dbReference type="InterPro" id="IPR011701">
    <property type="entry name" value="MFS"/>
</dbReference>
<keyword evidence="3 4" id="KW-0472">Membrane</keyword>
<evidence type="ECO:0000256" key="1">
    <source>
        <dbReference type="ARBA" id="ARBA00022692"/>
    </source>
</evidence>
<dbReference type="SUPFAM" id="SSF103473">
    <property type="entry name" value="MFS general substrate transporter"/>
    <property type="match status" value="1"/>
</dbReference>
<dbReference type="GO" id="GO:0022857">
    <property type="term" value="F:transmembrane transporter activity"/>
    <property type="evidence" value="ECO:0007669"/>
    <property type="project" value="InterPro"/>
</dbReference>
<dbReference type="EMBL" id="FNVQ01000004">
    <property type="protein sequence ID" value="SEG75352.1"/>
    <property type="molecule type" value="Genomic_DNA"/>
</dbReference>
<dbReference type="Pfam" id="PF07690">
    <property type="entry name" value="MFS_1"/>
    <property type="match status" value="1"/>
</dbReference>
<dbReference type="PROSITE" id="PS50850">
    <property type="entry name" value="MFS"/>
    <property type="match status" value="1"/>
</dbReference>
<accession>A0A1H6CQT5</accession>
<feature type="transmembrane region" description="Helical" evidence="4">
    <location>
        <begin position="7"/>
        <end position="34"/>
    </location>
</feature>
<feature type="transmembrane region" description="Helical" evidence="4">
    <location>
        <begin position="40"/>
        <end position="58"/>
    </location>
</feature>
<name>A0A1H6CQT5_9GAMM</name>
<sequence>MLPINVWGLALGQALLVTGNILLVAVTALIGQAIAPDLGLATLPAALQFLGLMAATLPAAQLMRLFGRKIGFLSGNLIGIGGAVLAAFSLAHSDFTLFCISTFLLGMAIGVGQQYRFAAIESCAPAQHPKAIGLVMGGGVLAAILGPNLATWAQGIVPESAYLGAFYVLIVLYLLTTLLIASLPLPPVNQAEKHGETRSYAQLMRQPALIAAVTAGAIGYGVMVLVMTATPLAMSACGFGFSSSASIIQWHVLGMFLPSFFTGKLIARFGDTRVIQSGCLLLVACVLLNQLGVTYWHFWLSLVALGIGWNFAFIGATTLLTHTYYPAEKAKVQGMNDFLVFGFSALGAMLSGKLQALFGWEVLNLLMLPAIAIAMLLVWESGRRRALESRADAAVQ</sequence>
<feature type="domain" description="Major facilitator superfamily (MFS) profile" evidence="5">
    <location>
        <begin position="207"/>
        <end position="396"/>
    </location>
</feature>
<evidence type="ECO:0000256" key="3">
    <source>
        <dbReference type="ARBA" id="ARBA00023136"/>
    </source>
</evidence>
<feature type="transmembrane region" description="Helical" evidence="4">
    <location>
        <begin position="132"/>
        <end position="153"/>
    </location>
</feature>
<feature type="transmembrane region" description="Helical" evidence="4">
    <location>
        <begin position="304"/>
        <end position="325"/>
    </location>
</feature>
<feature type="transmembrane region" description="Helical" evidence="4">
    <location>
        <begin position="95"/>
        <end position="112"/>
    </location>
</feature>
<keyword evidence="7" id="KW-1185">Reference proteome</keyword>
<dbReference type="RefSeq" id="WP_104004455.1">
    <property type="nucleotide sequence ID" value="NZ_FNVQ01000004.1"/>
</dbReference>
<dbReference type="AlphaFoldDB" id="A0A1H6CQT5"/>
<evidence type="ECO:0000256" key="4">
    <source>
        <dbReference type="SAM" id="Phobius"/>
    </source>
</evidence>
<dbReference type="InterPro" id="IPR020846">
    <property type="entry name" value="MFS_dom"/>
</dbReference>
<reference evidence="6 7" key="1">
    <citation type="submission" date="2016-10" db="EMBL/GenBank/DDBJ databases">
        <authorList>
            <person name="de Groot N.N."/>
        </authorList>
    </citation>
    <scope>NUCLEOTIDE SEQUENCE [LARGE SCALE GENOMIC DNA]</scope>
    <source>
        <strain evidence="6 7">DSM 22012</strain>
    </source>
</reference>
<dbReference type="PANTHER" id="PTHR23534">
    <property type="entry name" value="MFS PERMEASE"/>
    <property type="match status" value="1"/>
</dbReference>
<feature type="transmembrane region" description="Helical" evidence="4">
    <location>
        <begin position="207"/>
        <end position="227"/>
    </location>
</feature>
<dbReference type="InterPro" id="IPR036259">
    <property type="entry name" value="MFS_trans_sf"/>
</dbReference>
<organism evidence="6 7">
    <name type="scientific">Marinobacterium lutimaris</name>
    <dbReference type="NCBI Taxonomy" id="568106"/>
    <lineage>
        <taxon>Bacteria</taxon>
        <taxon>Pseudomonadati</taxon>
        <taxon>Pseudomonadota</taxon>
        <taxon>Gammaproteobacteria</taxon>
        <taxon>Oceanospirillales</taxon>
        <taxon>Oceanospirillaceae</taxon>
        <taxon>Marinobacterium</taxon>
    </lineage>
</organism>
<evidence type="ECO:0000313" key="7">
    <source>
        <dbReference type="Proteomes" id="UP000236745"/>
    </source>
</evidence>
<dbReference type="PANTHER" id="PTHR23534:SF1">
    <property type="entry name" value="MAJOR FACILITATOR SUPERFAMILY PROTEIN"/>
    <property type="match status" value="1"/>
</dbReference>
<dbReference type="Proteomes" id="UP000236745">
    <property type="component" value="Unassembled WGS sequence"/>
</dbReference>
<dbReference type="OrthoDB" id="8558006at2"/>
<feature type="transmembrane region" description="Helical" evidence="4">
    <location>
        <begin position="337"/>
        <end position="356"/>
    </location>
</feature>
<feature type="transmembrane region" description="Helical" evidence="4">
    <location>
        <begin position="362"/>
        <end position="379"/>
    </location>
</feature>
<evidence type="ECO:0000313" key="6">
    <source>
        <dbReference type="EMBL" id="SEG75352.1"/>
    </source>
</evidence>
<feature type="transmembrane region" description="Helical" evidence="4">
    <location>
        <begin position="165"/>
        <end position="186"/>
    </location>
</feature>
<protein>
    <submittedName>
        <fullName evidence="6">Predicted arabinose efflux permease, MFS family</fullName>
    </submittedName>
</protein>
<feature type="transmembrane region" description="Helical" evidence="4">
    <location>
        <begin position="247"/>
        <end position="267"/>
    </location>
</feature>
<evidence type="ECO:0000256" key="2">
    <source>
        <dbReference type="ARBA" id="ARBA00022989"/>
    </source>
</evidence>
<proteinExistence type="predicted"/>
<gene>
    <name evidence="6" type="ORF">SAMN05444390_10449</name>
</gene>
<feature type="transmembrane region" description="Helical" evidence="4">
    <location>
        <begin position="70"/>
        <end position="89"/>
    </location>
</feature>